<proteinExistence type="predicted"/>
<protein>
    <submittedName>
        <fullName evidence="2">DUF2807 domain-containing protein</fullName>
    </submittedName>
</protein>
<comment type="caution">
    <text evidence="2">The sequence shown here is derived from an EMBL/GenBank/DDBJ whole genome shotgun (WGS) entry which is preliminary data.</text>
</comment>
<dbReference type="InterPro" id="IPR021255">
    <property type="entry name" value="DUF2807"/>
</dbReference>
<dbReference type="EMBL" id="JARPTC010000002">
    <property type="protein sequence ID" value="MDO7786064.1"/>
    <property type="molecule type" value="Genomic_DNA"/>
</dbReference>
<dbReference type="Proteomes" id="UP001172911">
    <property type="component" value="Unassembled WGS sequence"/>
</dbReference>
<keyword evidence="3" id="KW-1185">Reference proteome</keyword>
<dbReference type="RefSeq" id="WP_304540857.1">
    <property type="nucleotide sequence ID" value="NZ_JARPTC010000002.1"/>
</dbReference>
<reference evidence="2" key="1">
    <citation type="journal article" date="2023" name="J. Hazard. Mater.">
        <title>Anaerobic biodegradation of pyrene and benzo[a]pyrene by a new sulfate-reducing Desulforamulus aquiferis strain DSA.</title>
        <authorList>
            <person name="Zhang Z."/>
            <person name="Sun J."/>
            <person name="Gong X."/>
            <person name="Wang C."/>
            <person name="Wang H."/>
        </authorList>
    </citation>
    <scope>NUCLEOTIDE SEQUENCE</scope>
    <source>
        <strain evidence="2">DSA</strain>
    </source>
</reference>
<evidence type="ECO:0000313" key="3">
    <source>
        <dbReference type="Proteomes" id="UP001172911"/>
    </source>
</evidence>
<gene>
    <name evidence="2" type="ORF">P6N53_02355</name>
</gene>
<dbReference type="Pfam" id="PF10988">
    <property type="entry name" value="DUF2807"/>
    <property type="match status" value="1"/>
</dbReference>
<sequence length="292" mass="31619">MKKLYENGEVAIFSDKELLNNNGRCLKFTDGSIVDLYDYSITNFGVGEIEILYLPMKPDQDNLIIQRRSLGLIDSISLSGGSVNIYIVWSENNENYIDITGTEKFLKGLRLSESRGHLEVQTPNNGSYIFIGEVWVNGKRQKPDPDPLYGEITIGTKQLNNLQLISKGKGNVYSELPINQLNSKINGSMTLNLREVGQANVSISGSGGVTINSVLGNSLFNISGSGSITIKKGIVDEVSLGVSGSGSINAMVSVKKAYLDLSGSGNIVLDHVKEVSQEKKSGSGIIKVLRRG</sequence>
<dbReference type="AlphaFoldDB" id="A0AAW7Z8Q9"/>
<accession>A0AAW7Z8Q9</accession>
<name>A0AAW7Z8Q9_9FIRM</name>
<dbReference type="Gene3D" id="2.160.20.120">
    <property type="match status" value="1"/>
</dbReference>
<evidence type="ECO:0000259" key="1">
    <source>
        <dbReference type="Pfam" id="PF10988"/>
    </source>
</evidence>
<organism evidence="2 3">
    <name type="scientific">Desulforamulus aquiferis</name>
    <dbReference type="NCBI Taxonomy" id="1397668"/>
    <lineage>
        <taxon>Bacteria</taxon>
        <taxon>Bacillati</taxon>
        <taxon>Bacillota</taxon>
        <taxon>Clostridia</taxon>
        <taxon>Eubacteriales</taxon>
        <taxon>Peptococcaceae</taxon>
        <taxon>Desulforamulus</taxon>
    </lineage>
</organism>
<feature type="domain" description="Putative auto-transporter adhesin head GIN" evidence="1">
    <location>
        <begin position="81"/>
        <end position="268"/>
    </location>
</feature>
<evidence type="ECO:0000313" key="2">
    <source>
        <dbReference type="EMBL" id="MDO7786064.1"/>
    </source>
</evidence>
<reference evidence="2" key="2">
    <citation type="submission" date="2023-03" db="EMBL/GenBank/DDBJ databases">
        <authorList>
            <person name="Zhang Z."/>
        </authorList>
    </citation>
    <scope>NUCLEOTIDE SEQUENCE</scope>
    <source>
        <strain evidence="2">DSA</strain>
    </source>
</reference>